<dbReference type="OrthoDB" id="1924787at2759"/>
<dbReference type="AlphaFoldDB" id="A0A0A2JL22"/>
<dbReference type="VEuPathDB" id="FungiDB:PEXP_073220"/>
<dbReference type="Proteomes" id="UP000030143">
    <property type="component" value="Unassembled WGS sequence"/>
</dbReference>
<dbReference type="HOGENOM" id="CLU_2073956_0_0_1"/>
<dbReference type="EMBL" id="JQFZ01000195">
    <property type="protein sequence ID" value="KGO55348.1"/>
    <property type="molecule type" value="Genomic_DNA"/>
</dbReference>
<comment type="caution">
    <text evidence="1">The sequence shown here is derived from an EMBL/GenBank/DDBJ whole genome shotgun (WGS) entry which is preliminary data.</text>
</comment>
<protein>
    <submittedName>
        <fullName evidence="1">Uncharacterized protein</fullName>
    </submittedName>
</protein>
<gene>
    <name evidence="1" type="ORF">PEX2_030520</name>
</gene>
<evidence type="ECO:0000313" key="1">
    <source>
        <dbReference type="EMBL" id="KGO55348.1"/>
    </source>
</evidence>
<proteinExistence type="predicted"/>
<dbReference type="PhylomeDB" id="A0A0A2JL22"/>
<dbReference type="RefSeq" id="XP_016597499.1">
    <property type="nucleotide sequence ID" value="XM_016740327.1"/>
</dbReference>
<dbReference type="GeneID" id="27675746"/>
<name>A0A0A2JL22_PENEN</name>
<sequence length="118" mass="13426">MEIKSYWPVVDQSIARLRNFQNSCRDSISDPFLLDNWMARFLTEHSSYLSERQISTLQPSGLDPESTNALDISVENSTPVLVNNMESDSEMGDLSNLLHDQQVTNDALVNHAIDWLLE</sequence>
<evidence type="ECO:0000313" key="2">
    <source>
        <dbReference type="Proteomes" id="UP000030143"/>
    </source>
</evidence>
<keyword evidence="2" id="KW-1185">Reference proteome</keyword>
<reference evidence="1 2" key="1">
    <citation type="journal article" date="2015" name="Mol. Plant Microbe Interact.">
        <title>Genome, transcriptome, and functional analyses of Penicillium expansum provide new insights into secondary metabolism and pathogenicity.</title>
        <authorList>
            <person name="Ballester A.R."/>
            <person name="Marcet-Houben M."/>
            <person name="Levin E."/>
            <person name="Sela N."/>
            <person name="Selma-Lazaro C."/>
            <person name="Carmona L."/>
            <person name="Wisniewski M."/>
            <person name="Droby S."/>
            <person name="Gonzalez-Candelas L."/>
            <person name="Gabaldon T."/>
        </authorList>
    </citation>
    <scope>NUCLEOTIDE SEQUENCE [LARGE SCALE GENOMIC DNA]</scope>
    <source>
        <strain evidence="1 2">MD-8</strain>
    </source>
</reference>
<accession>A0A0A2JL22</accession>
<organism evidence="1 2">
    <name type="scientific">Penicillium expansum</name>
    <name type="common">Blue mold rot fungus</name>
    <dbReference type="NCBI Taxonomy" id="27334"/>
    <lineage>
        <taxon>Eukaryota</taxon>
        <taxon>Fungi</taxon>
        <taxon>Dikarya</taxon>
        <taxon>Ascomycota</taxon>
        <taxon>Pezizomycotina</taxon>
        <taxon>Eurotiomycetes</taxon>
        <taxon>Eurotiomycetidae</taxon>
        <taxon>Eurotiales</taxon>
        <taxon>Aspergillaceae</taxon>
        <taxon>Penicillium</taxon>
    </lineage>
</organism>